<dbReference type="PANTHER" id="PTHR37299">
    <property type="entry name" value="TRANSCRIPTIONAL REGULATOR-RELATED"/>
    <property type="match status" value="1"/>
</dbReference>
<dbReference type="SMART" id="SM00850">
    <property type="entry name" value="LytTR"/>
    <property type="match status" value="1"/>
</dbReference>
<name>A0A2J9PLC1_9LACT</name>
<dbReference type="PROSITE" id="PS50930">
    <property type="entry name" value="HTH_LYTTR"/>
    <property type="match status" value="1"/>
</dbReference>
<reference evidence="3" key="1">
    <citation type="submission" date="2017-12" db="EMBL/GenBank/DDBJ databases">
        <title>FDA dAtabase for Regulatory Grade micrObial Sequences (FDA-ARGOS): Supporting development and validation of Infectious Disease Dx tests.</title>
        <authorList>
            <person name="Hoffmann M."/>
            <person name="Allard M."/>
            <person name="Evans P."/>
            <person name="Brown E."/>
            <person name="Tallon L."/>
            <person name="Sadzewicz L."/>
            <person name="Sengamalay N."/>
            <person name="Ott S."/>
            <person name="Godinez A."/>
            <person name="Nagaraj S."/>
            <person name="Vavikolanu K."/>
            <person name="Aluvathingal J."/>
            <person name="Nadendla S."/>
            <person name="Sichtig H."/>
        </authorList>
    </citation>
    <scope>NUCLEOTIDE SEQUENCE [LARGE SCALE GENOMIC DNA]</scope>
    <source>
        <strain evidence="3">FDAARGOS_249</strain>
    </source>
</reference>
<evidence type="ECO:0000313" key="3">
    <source>
        <dbReference type="Proteomes" id="UP000192813"/>
    </source>
</evidence>
<evidence type="ECO:0000313" key="2">
    <source>
        <dbReference type="EMBL" id="PNL91107.1"/>
    </source>
</evidence>
<proteinExistence type="predicted"/>
<organism evidence="2 3">
    <name type="scientific">Aerococcus viridans</name>
    <dbReference type="NCBI Taxonomy" id="1377"/>
    <lineage>
        <taxon>Bacteria</taxon>
        <taxon>Bacillati</taxon>
        <taxon>Bacillota</taxon>
        <taxon>Bacilli</taxon>
        <taxon>Lactobacillales</taxon>
        <taxon>Aerococcaceae</taxon>
        <taxon>Aerococcus</taxon>
    </lineage>
</organism>
<dbReference type="RefSeq" id="WP_083067879.1">
    <property type="nucleotide sequence ID" value="NZ_JALXKY010000006.1"/>
</dbReference>
<evidence type="ECO:0000259" key="1">
    <source>
        <dbReference type="PROSITE" id="PS50930"/>
    </source>
</evidence>
<dbReference type="InterPro" id="IPR007492">
    <property type="entry name" value="LytTR_DNA-bd_dom"/>
</dbReference>
<dbReference type="Proteomes" id="UP000192813">
    <property type="component" value="Unassembled WGS sequence"/>
</dbReference>
<accession>A0A2J9PLC1</accession>
<feature type="domain" description="HTH LytTR-type" evidence="1">
    <location>
        <begin position="41"/>
        <end position="145"/>
    </location>
</feature>
<dbReference type="PANTHER" id="PTHR37299:SF4">
    <property type="entry name" value="TRANSCRIPTIONAL REGULATOR"/>
    <property type="match status" value="1"/>
</dbReference>
<dbReference type="GO" id="GO:0003677">
    <property type="term" value="F:DNA binding"/>
    <property type="evidence" value="ECO:0007669"/>
    <property type="project" value="InterPro"/>
</dbReference>
<dbReference type="AlphaFoldDB" id="A0A2J9PLC1"/>
<dbReference type="InterPro" id="IPR046947">
    <property type="entry name" value="LytR-like"/>
</dbReference>
<dbReference type="Gene3D" id="2.40.50.1020">
    <property type="entry name" value="LytTr DNA-binding domain"/>
    <property type="match status" value="1"/>
</dbReference>
<dbReference type="Pfam" id="PF04397">
    <property type="entry name" value="LytTR"/>
    <property type="match status" value="1"/>
</dbReference>
<protein>
    <submittedName>
        <fullName evidence="2">LytTR family transcriptional regulator</fullName>
    </submittedName>
</protein>
<gene>
    <name evidence="2" type="ORF">A6J77_002115</name>
</gene>
<dbReference type="GO" id="GO:0000156">
    <property type="term" value="F:phosphorelay response regulator activity"/>
    <property type="evidence" value="ECO:0007669"/>
    <property type="project" value="InterPro"/>
</dbReference>
<dbReference type="EMBL" id="NBTM02000001">
    <property type="protein sequence ID" value="PNL91107.1"/>
    <property type="molecule type" value="Genomic_DNA"/>
</dbReference>
<sequence>MKLLLKEDANIEETMIEVTYKTYDRKLQQLINLVEEKNIDLPGKYHGETHFINMKDVCYIESVDNLTFLYTDQLVFESKEKLYFFEQRLLNTSFLRISKNTLLNMDYLKSVSVLPNYKLEAKLLNLEKLVINRHYTKNIKAYLNI</sequence>
<comment type="caution">
    <text evidence="2">The sequence shown here is derived from an EMBL/GenBank/DDBJ whole genome shotgun (WGS) entry which is preliminary data.</text>
</comment>